<dbReference type="AlphaFoldDB" id="A0A915IIJ7"/>
<accession>A0A915IIJ7</accession>
<dbReference type="Proteomes" id="UP000887565">
    <property type="component" value="Unplaced"/>
</dbReference>
<organism evidence="1 2">
    <name type="scientific">Romanomermis culicivorax</name>
    <name type="common">Nematode worm</name>
    <dbReference type="NCBI Taxonomy" id="13658"/>
    <lineage>
        <taxon>Eukaryota</taxon>
        <taxon>Metazoa</taxon>
        <taxon>Ecdysozoa</taxon>
        <taxon>Nematoda</taxon>
        <taxon>Enoplea</taxon>
        <taxon>Dorylaimia</taxon>
        <taxon>Mermithida</taxon>
        <taxon>Mermithoidea</taxon>
        <taxon>Mermithidae</taxon>
        <taxon>Romanomermis</taxon>
    </lineage>
</organism>
<evidence type="ECO:0000313" key="2">
    <source>
        <dbReference type="WBParaSite" id="nRc.2.0.1.t13202-RA"/>
    </source>
</evidence>
<sequence length="192" mass="21120">MQQPALDLQTKSNKICIQLNWRPRRGASTRRENNYSCAICPNYKYAALWEQHIHYNAPYVTMPMDSSCASLQSSEIRLVLPVLSSAAATIQWVTGTVFPSTSALIPNLIVQPLTNNQVATKFPVETAIVNITNGTYPLLFINNRPNSIKLQPTQLVAVAKHTLRSVAVSTSSNNISMAIAPLDLDLTDNKPA</sequence>
<protein>
    <submittedName>
        <fullName evidence="2">Uncharacterized protein</fullName>
    </submittedName>
</protein>
<name>A0A915IIJ7_ROMCU</name>
<dbReference type="WBParaSite" id="nRc.2.0.1.t13202-RA">
    <property type="protein sequence ID" value="nRc.2.0.1.t13202-RA"/>
    <property type="gene ID" value="nRc.2.0.1.g13202"/>
</dbReference>
<reference evidence="2" key="1">
    <citation type="submission" date="2022-11" db="UniProtKB">
        <authorList>
            <consortium name="WormBaseParasite"/>
        </authorList>
    </citation>
    <scope>IDENTIFICATION</scope>
</reference>
<keyword evidence="1" id="KW-1185">Reference proteome</keyword>
<proteinExistence type="predicted"/>
<evidence type="ECO:0000313" key="1">
    <source>
        <dbReference type="Proteomes" id="UP000887565"/>
    </source>
</evidence>